<evidence type="ECO:0000313" key="1">
    <source>
        <dbReference type="EMBL" id="SDE33899.1"/>
    </source>
</evidence>
<organism evidence="1 2">
    <name type="scientific">Rhodococcus tukisamuensis</name>
    <dbReference type="NCBI Taxonomy" id="168276"/>
    <lineage>
        <taxon>Bacteria</taxon>
        <taxon>Bacillati</taxon>
        <taxon>Actinomycetota</taxon>
        <taxon>Actinomycetes</taxon>
        <taxon>Mycobacteriales</taxon>
        <taxon>Nocardiaceae</taxon>
        <taxon>Rhodococcus</taxon>
    </lineage>
</organism>
<sequence>MVDRGFTDTTDPARADKEELVVVFNAPARRDLPDTTAWALL</sequence>
<protein>
    <submittedName>
        <fullName evidence="1">Uncharacterized protein</fullName>
    </submittedName>
</protein>
<dbReference type="EMBL" id="FNAB01000015">
    <property type="protein sequence ID" value="SDE33899.1"/>
    <property type="molecule type" value="Genomic_DNA"/>
</dbReference>
<accession>A0A1G7C3M8</accession>
<dbReference type="STRING" id="168276.SAMN05444580_1153"/>
<dbReference type="Proteomes" id="UP000199417">
    <property type="component" value="Unassembled WGS sequence"/>
</dbReference>
<gene>
    <name evidence="1" type="ORF">SAMN05444580_1153</name>
</gene>
<name>A0A1G7C3M8_9NOCA</name>
<evidence type="ECO:0000313" key="2">
    <source>
        <dbReference type="Proteomes" id="UP000199417"/>
    </source>
</evidence>
<dbReference type="RefSeq" id="WP_255312536.1">
    <property type="nucleotide sequence ID" value="NZ_FNAB01000015.1"/>
</dbReference>
<proteinExistence type="predicted"/>
<dbReference type="AlphaFoldDB" id="A0A1G7C3M8"/>
<keyword evidence="2" id="KW-1185">Reference proteome</keyword>
<reference evidence="1 2" key="1">
    <citation type="submission" date="2016-10" db="EMBL/GenBank/DDBJ databases">
        <authorList>
            <person name="de Groot N.N."/>
        </authorList>
    </citation>
    <scope>NUCLEOTIDE SEQUENCE [LARGE SCALE GENOMIC DNA]</scope>
    <source>
        <strain evidence="1 2">JCM 11308</strain>
    </source>
</reference>